<proteinExistence type="predicted"/>
<protein>
    <submittedName>
        <fullName evidence="3">Uncharacterized protein</fullName>
    </submittedName>
</protein>
<keyword evidence="2" id="KW-1133">Transmembrane helix</keyword>
<dbReference type="Proteomes" id="UP001152885">
    <property type="component" value="Unassembled WGS sequence"/>
</dbReference>
<feature type="compositionally biased region" description="Basic and acidic residues" evidence="1">
    <location>
        <begin position="450"/>
        <end position="472"/>
    </location>
</feature>
<reference evidence="3" key="1">
    <citation type="submission" date="2022-12" db="EMBL/GenBank/DDBJ databases">
        <authorList>
            <person name="Brejova B."/>
        </authorList>
    </citation>
    <scope>NUCLEOTIDE SEQUENCE</scope>
</reference>
<sequence length="491" mass="56412">MKFQKPYRSPTGIGGDFNPNTLDLNLNNVPAATLGLISATAVNALPDKDSYTTFDILKVNILRIIFRITLFIYFTIFGMYSTAINFIFLVQVFIFDLKLQLFDFQADPNLNMVQQWFAKCIFYKTTLLSIPLLLFKVFKLTSNTPIGLNSVLRYIPKINTPESISLILYLNPAKLQAPPEIPQPYLDSDKKIKVPSKKDIQYVLAVKSEYMTALQTHNAAERVRLLREIGRFITWCCLVPTIKEISIYERTAACWDGNIVYIDSIKNSILVELISMANTFDPIELKKFKRLLPKIVLVDKFSKSEFIVNESETDLYELQSNASSIQIDEDELPRRGNDTLIVNLCDERIRDTNLQIVKNKIINELDSFDSEDEVFTQQFPNTSQLIIAPKSNSNEFRNKLNGYMSIDNNKEDRTKPIVYFSHLEFGFPFFSRSLYTYSLEFPFEVNQKPKNQESVKEAVEKPSEDNPIERVESNSVLDSIELGTNTDYIVN</sequence>
<keyword evidence="2" id="KW-0472">Membrane</keyword>
<dbReference type="AlphaFoldDB" id="A0A9W4TSH5"/>
<name>A0A9W4TSH5_9ASCO</name>
<feature type="transmembrane region" description="Helical" evidence="2">
    <location>
        <begin position="70"/>
        <end position="95"/>
    </location>
</feature>
<organism evidence="3 4">
    <name type="scientific">Candida verbasci</name>
    <dbReference type="NCBI Taxonomy" id="1227364"/>
    <lineage>
        <taxon>Eukaryota</taxon>
        <taxon>Fungi</taxon>
        <taxon>Dikarya</taxon>
        <taxon>Ascomycota</taxon>
        <taxon>Saccharomycotina</taxon>
        <taxon>Pichiomycetes</taxon>
        <taxon>Debaryomycetaceae</taxon>
        <taxon>Candida/Lodderomyces clade</taxon>
        <taxon>Candida</taxon>
    </lineage>
</organism>
<gene>
    <name evidence="3" type="ORF">CANVERA_P1116</name>
</gene>
<feature type="region of interest" description="Disordered" evidence="1">
    <location>
        <begin position="450"/>
        <end position="473"/>
    </location>
</feature>
<dbReference type="OrthoDB" id="4026335at2759"/>
<comment type="caution">
    <text evidence="3">The sequence shown here is derived from an EMBL/GenBank/DDBJ whole genome shotgun (WGS) entry which is preliminary data.</text>
</comment>
<evidence type="ECO:0000313" key="3">
    <source>
        <dbReference type="EMBL" id="CAI5756598.1"/>
    </source>
</evidence>
<accession>A0A9W4TSH5</accession>
<evidence type="ECO:0000256" key="1">
    <source>
        <dbReference type="SAM" id="MobiDB-lite"/>
    </source>
</evidence>
<keyword evidence="2" id="KW-0812">Transmembrane</keyword>
<keyword evidence="4" id="KW-1185">Reference proteome</keyword>
<evidence type="ECO:0000256" key="2">
    <source>
        <dbReference type="SAM" id="Phobius"/>
    </source>
</evidence>
<evidence type="ECO:0000313" key="4">
    <source>
        <dbReference type="Proteomes" id="UP001152885"/>
    </source>
</evidence>
<dbReference type="EMBL" id="CANTUO010000001">
    <property type="protein sequence ID" value="CAI5756598.1"/>
    <property type="molecule type" value="Genomic_DNA"/>
</dbReference>